<keyword evidence="2" id="KW-1185">Reference proteome</keyword>
<name>A0A553QUB9_9TELE</name>
<dbReference type="OrthoDB" id="10062843at2759"/>
<comment type="caution">
    <text evidence="1">The sequence shown here is derived from an EMBL/GenBank/DDBJ whole genome shotgun (WGS) entry which is preliminary data.</text>
</comment>
<gene>
    <name evidence="1" type="ORF">DNTS_016420</name>
</gene>
<dbReference type="InterPro" id="IPR016024">
    <property type="entry name" value="ARM-type_fold"/>
</dbReference>
<dbReference type="AlphaFoldDB" id="A0A553QUB9"/>
<dbReference type="GO" id="GO:0000796">
    <property type="term" value="C:condensin complex"/>
    <property type="evidence" value="ECO:0007669"/>
    <property type="project" value="TreeGrafter"/>
</dbReference>
<dbReference type="Pfam" id="PF12422">
    <property type="entry name" value="Condensin2nSMC"/>
    <property type="match status" value="1"/>
</dbReference>
<evidence type="ECO:0000313" key="1">
    <source>
        <dbReference type="EMBL" id="TRY93573.1"/>
    </source>
</evidence>
<proteinExistence type="predicted"/>
<dbReference type="PANTHER" id="PTHR16199:SF4">
    <property type="entry name" value="CONDENSIN-2 COMPLEX SUBUNIT G2"/>
    <property type="match status" value="1"/>
</dbReference>
<reference evidence="1 2" key="1">
    <citation type="journal article" date="2019" name="Sci. Data">
        <title>Hybrid genome assembly and annotation of Danionella translucida.</title>
        <authorList>
            <person name="Kadobianskyi M."/>
            <person name="Schulze L."/>
            <person name="Schuelke M."/>
            <person name="Judkewitz B."/>
        </authorList>
    </citation>
    <scope>NUCLEOTIDE SEQUENCE [LARGE SCALE GENOMIC DNA]</scope>
    <source>
        <strain evidence="1 2">Bolton</strain>
    </source>
</reference>
<sequence length="480" mass="54387">ILTYFHKQKFREGVDEMLHRLYKPILWKALKATNSEVRANATLLFTEAFPIHDPSMSCEIVDQTIQKQLDLLFALLDDPQPLVRSSAVLGTCSVLARFWEVIPSTVITDLLEKLMLQLANDSSSPDVRCSVFMCMSTILDNSLSHLLMEKLMPSVKCSLHDSSEKVRVVFVELLIKIKAVRAAKFWKVCALEHLLARLEIDTPPVAKRIVSLLFNSFFPVNQPDHVWCERCVSLIQTNPGAARKFYQHVHRYTTPANIVQDTATMARLLEIIVILWKTVQKSIEGNQEAYMYVTTKFASSLPQYLKVFQEEQCKTPLIILASLLPASALPSLRSKLMSHLKGLKEGITVKSYSHYVECLCSWGHISHVVELIENWLTEAAPFREEGDGDFTGKVRFDGLEESKPNVGLDYLDYLLVHPKTRESLLTLPLDDLRLLCEALDKWKSVLVSSLNGADGTVASVETALRAFIFHCRLCIHLHHK</sequence>
<dbReference type="STRING" id="623744.A0A553QUB9"/>
<feature type="non-terminal residue" evidence="1">
    <location>
        <position position="480"/>
    </location>
</feature>
<dbReference type="SUPFAM" id="SSF48371">
    <property type="entry name" value="ARM repeat"/>
    <property type="match status" value="1"/>
</dbReference>
<evidence type="ECO:0000313" key="2">
    <source>
        <dbReference type="Proteomes" id="UP000316079"/>
    </source>
</evidence>
<organism evidence="1 2">
    <name type="scientific">Danionella cerebrum</name>
    <dbReference type="NCBI Taxonomy" id="2873325"/>
    <lineage>
        <taxon>Eukaryota</taxon>
        <taxon>Metazoa</taxon>
        <taxon>Chordata</taxon>
        <taxon>Craniata</taxon>
        <taxon>Vertebrata</taxon>
        <taxon>Euteleostomi</taxon>
        <taxon>Actinopterygii</taxon>
        <taxon>Neopterygii</taxon>
        <taxon>Teleostei</taxon>
        <taxon>Ostariophysi</taxon>
        <taxon>Cypriniformes</taxon>
        <taxon>Danionidae</taxon>
        <taxon>Danioninae</taxon>
        <taxon>Danionella</taxon>
    </lineage>
</organism>
<dbReference type="GO" id="GO:0005634">
    <property type="term" value="C:nucleus"/>
    <property type="evidence" value="ECO:0007669"/>
    <property type="project" value="InterPro"/>
</dbReference>
<evidence type="ECO:0008006" key="3">
    <source>
        <dbReference type="Google" id="ProtNLM"/>
    </source>
</evidence>
<feature type="non-terminal residue" evidence="1">
    <location>
        <position position="1"/>
    </location>
</feature>
<dbReference type="Proteomes" id="UP000316079">
    <property type="component" value="Unassembled WGS sequence"/>
</dbReference>
<protein>
    <recommendedName>
        <fullName evidence="3">Condensin complex subunit 1 C-terminal domain-containing protein</fullName>
    </recommendedName>
</protein>
<dbReference type="Gene3D" id="1.25.10.10">
    <property type="entry name" value="Leucine-rich Repeat Variant"/>
    <property type="match status" value="1"/>
</dbReference>
<dbReference type="PANTHER" id="PTHR16199">
    <property type="entry name" value="CONDENSIN-2 COMPLEX SUBUNIT G2"/>
    <property type="match status" value="1"/>
</dbReference>
<dbReference type="InterPro" id="IPR011989">
    <property type="entry name" value="ARM-like"/>
</dbReference>
<accession>A0A553QUB9</accession>
<dbReference type="EMBL" id="SRMA01025521">
    <property type="protein sequence ID" value="TRY93573.1"/>
    <property type="molecule type" value="Genomic_DNA"/>
</dbReference>
<dbReference type="InterPro" id="IPR024741">
    <property type="entry name" value="Condensin2_G2"/>
</dbReference>
<dbReference type="GO" id="GO:0000070">
    <property type="term" value="P:mitotic sister chromatid segregation"/>
    <property type="evidence" value="ECO:0007669"/>
    <property type="project" value="TreeGrafter"/>
</dbReference>